<evidence type="ECO:0000313" key="2">
    <source>
        <dbReference type="EMBL" id="TVU08777.1"/>
    </source>
</evidence>
<keyword evidence="3" id="KW-1185">Reference proteome</keyword>
<gene>
    <name evidence="2" type="ORF">EJB05_42189</name>
</gene>
<organism evidence="2 3">
    <name type="scientific">Eragrostis curvula</name>
    <name type="common">weeping love grass</name>
    <dbReference type="NCBI Taxonomy" id="38414"/>
    <lineage>
        <taxon>Eukaryota</taxon>
        <taxon>Viridiplantae</taxon>
        <taxon>Streptophyta</taxon>
        <taxon>Embryophyta</taxon>
        <taxon>Tracheophyta</taxon>
        <taxon>Spermatophyta</taxon>
        <taxon>Magnoliopsida</taxon>
        <taxon>Liliopsida</taxon>
        <taxon>Poales</taxon>
        <taxon>Poaceae</taxon>
        <taxon>PACMAD clade</taxon>
        <taxon>Chloridoideae</taxon>
        <taxon>Eragrostideae</taxon>
        <taxon>Eragrostidinae</taxon>
        <taxon>Eragrostis</taxon>
    </lineage>
</organism>
<dbReference type="OrthoDB" id="600273at2759"/>
<dbReference type="EMBL" id="RWGY01000039">
    <property type="protein sequence ID" value="TVU08777.1"/>
    <property type="molecule type" value="Genomic_DNA"/>
</dbReference>
<dbReference type="InterPro" id="IPR005174">
    <property type="entry name" value="KIB1-4_b-propeller"/>
</dbReference>
<dbReference type="AlphaFoldDB" id="A0A5J9TC45"/>
<feature type="domain" description="KIB1-4 beta-propeller" evidence="1">
    <location>
        <begin position="77"/>
        <end position="322"/>
    </location>
</feature>
<proteinExistence type="predicted"/>
<dbReference type="Proteomes" id="UP000324897">
    <property type="component" value="Chromosome 3"/>
</dbReference>
<dbReference type="Gramene" id="TVU08777">
    <property type="protein sequence ID" value="TVU08777"/>
    <property type="gene ID" value="EJB05_42189"/>
</dbReference>
<accession>A0A5J9TC45</accession>
<evidence type="ECO:0000313" key="3">
    <source>
        <dbReference type="Proteomes" id="UP000324897"/>
    </source>
</evidence>
<dbReference type="Pfam" id="PF03478">
    <property type="entry name" value="Beta-prop_KIB1-4"/>
    <property type="match status" value="1"/>
</dbReference>
<comment type="caution">
    <text evidence="2">The sequence shown here is derived from an EMBL/GenBank/DDBJ whole genome shotgun (WGS) entry which is preliminary data.</text>
</comment>
<reference evidence="2 3" key="1">
    <citation type="journal article" date="2019" name="Sci. Rep.">
        <title>A high-quality genome of Eragrostis curvula grass provides insights into Poaceae evolution and supports new strategies to enhance forage quality.</title>
        <authorList>
            <person name="Carballo J."/>
            <person name="Santos B.A.C.M."/>
            <person name="Zappacosta D."/>
            <person name="Garbus I."/>
            <person name="Selva J.P."/>
            <person name="Gallo C.A."/>
            <person name="Diaz A."/>
            <person name="Albertini E."/>
            <person name="Caccamo M."/>
            <person name="Echenique V."/>
        </authorList>
    </citation>
    <scope>NUCLEOTIDE SEQUENCE [LARGE SCALE GENOMIC DNA]</scope>
    <source>
        <strain evidence="3">cv. Victoria</strain>
        <tissue evidence="2">Leaf</tissue>
    </source>
</reference>
<feature type="non-terminal residue" evidence="2">
    <location>
        <position position="1"/>
    </location>
</feature>
<name>A0A5J9TC45_9POAL</name>
<dbReference type="PANTHER" id="PTHR33165">
    <property type="entry name" value="F-BOX DOMAIN CONTAINING PROTEIN-LIKE-RELATED"/>
    <property type="match status" value="1"/>
</dbReference>
<protein>
    <recommendedName>
        <fullName evidence="1">KIB1-4 beta-propeller domain-containing protein</fullName>
    </recommendedName>
</protein>
<evidence type="ECO:0000259" key="1">
    <source>
        <dbReference type="Pfam" id="PF03478"/>
    </source>
</evidence>
<dbReference type="PANTHER" id="PTHR33165:SF86">
    <property type="entry name" value="EXPRESSED PROTEIN"/>
    <property type="match status" value="1"/>
</dbReference>
<sequence>MAADWASLRPDLIHRLADSVLATDDIDHYMDFRAVCRAWRASTDDPKANPRDPRFHPRRWVALNEVHHDDECRLFANLATGRFVRKDMPMLRKYFVAGAAGGQLVLADRSPRHAALVLNPFTGGLIRFKAAMPSSEMEVAAHVVRSSTPTLVLVCGKSRAIYCADPDDKCFYFPELEESRFSVPMVWTTIVGGIYAAAREDEGRCMSRFSPVVYKIRLMVKSLFSDHFTDKEIDALTDDFIVESEGETLIVFKLLRDMKVFKLDTVTDMAQPVKDLGNRALFISNSRCLSVNASKLRSVVGNCIYHMVVENPSTLDFGVCVYSLKDKREVMLHHGTPPLTVVHLLSCHAFNVRPSQLGREVMLARLAVHKKCLRFYARRPRIR</sequence>